<dbReference type="AlphaFoldDB" id="A0A6A4VDH1"/>
<keyword evidence="14" id="KW-1185">Reference proteome</keyword>
<comment type="similarity">
    <text evidence="12">Belongs to the pannexin family.</text>
</comment>
<evidence type="ECO:0000256" key="6">
    <source>
        <dbReference type="ARBA" id="ARBA00022868"/>
    </source>
</evidence>
<dbReference type="EMBL" id="VIIS01002042">
    <property type="protein sequence ID" value="KAF0289300.1"/>
    <property type="molecule type" value="Genomic_DNA"/>
</dbReference>
<keyword evidence="7" id="KW-0965">Cell junction</keyword>
<accession>A0A6A4VDH1</accession>
<comment type="subcellular location">
    <subcellularLocation>
        <location evidence="1">Cell junction</location>
        <location evidence="1">Gap junction</location>
    </subcellularLocation>
    <subcellularLocation>
        <location evidence="2 12">Cell membrane</location>
        <topology evidence="2 12">Multi-pass membrane protein</topology>
    </subcellularLocation>
</comment>
<feature type="transmembrane region" description="Helical" evidence="12">
    <location>
        <begin position="196"/>
        <end position="218"/>
    </location>
</feature>
<feature type="transmembrane region" description="Helical" evidence="12">
    <location>
        <begin position="355"/>
        <end position="379"/>
    </location>
</feature>
<keyword evidence="6" id="KW-0303">Gap junction</keyword>
<dbReference type="GO" id="GO:0005886">
    <property type="term" value="C:plasma membrane"/>
    <property type="evidence" value="ECO:0007669"/>
    <property type="project" value="UniProtKB-SubCell"/>
</dbReference>
<keyword evidence="5 12" id="KW-0812">Transmembrane</keyword>
<evidence type="ECO:0000256" key="1">
    <source>
        <dbReference type="ARBA" id="ARBA00004610"/>
    </source>
</evidence>
<dbReference type="PROSITE" id="PS51013">
    <property type="entry name" value="PANNEXIN"/>
    <property type="match status" value="1"/>
</dbReference>
<dbReference type="PANTHER" id="PTHR11893">
    <property type="entry name" value="INNEXIN"/>
    <property type="match status" value="1"/>
</dbReference>
<evidence type="ECO:0000256" key="12">
    <source>
        <dbReference type="RuleBase" id="RU010713"/>
    </source>
</evidence>
<comment type="caution">
    <text evidence="13">The sequence shown here is derived from an EMBL/GenBank/DDBJ whole genome shotgun (WGS) entry which is preliminary data.</text>
</comment>
<evidence type="ECO:0000256" key="11">
    <source>
        <dbReference type="ARBA" id="ARBA00023303"/>
    </source>
</evidence>
<keyword evidence="10 12" id="KW-0472">Membrane</keyword>
<keyword evidence="8 12" id="KW-1133">Transmembrane helix</keyword>
<dbReference type="InterPro" id="IPR007175">
    <property type="entry name" value="Rpr2/Snm1/Rpp21"/>
</dbReference>
<dbReference type="Pfam" id="PF00876">
    <property type="entry name" value="Innexin"/>
    <property type="match status" value="1"/>
</dbReference>
<dbReference type="PRINTS" id="PR01262">
    <property type="entry name" value="INNEXIN"/>
</dbReference>
<evidence type="ECO:0000256" key="7">
    <source>
        <dbReference type="ARBA" id="ARBA00022949"/>
    </source>
</evidence>
<evidence type="ECO:0000256" key="3">
    <source>
        <dbReference type="ARBA" id="ARBA00022448"/>
    </source>
</evidence>
<dbReference type="Proteomes" id="UP000440578">
    <property type="component" value="Unassembled WGS sequence"/>
</dbReference>
<dbReference type="Pfam" id="PF04032">
    <property type="entry name" value="Rpr2"/>
    <property type="match status" value="1"/>
</dbReference>
<evidence type="ECO:0000313" key="13">
    <source>
        <dbReference type="EMBL" id="KAF0289300.1"/>
    </source>
</evidence>
<dbReference type="GO" id="GO:0005243">
    <property type="term" value="F:gap junction channel activity"/>
    <property type="evidence" value="ECO:0007669"/>
    <property type="project" value="TreeGrafter"/>
</dbReference>
<evidence type="ECO:0000256" key="5">
    <source>
        <dbReference type="ARBA" id="ARBA00022692"/>
    </source>
</evidence>
<keyword evidence="4" id="KW-1003">Cell membrane</keyword>
<evidence type="ECO:0000256" key="10">
    <source>
        <dbReference type="ARBA" id="ARBA00023136"/>
    </source>
</evidence>
<dbReference type="PANTHER" id="PTHR11893:SF41">
    <property type="entry name" value="INNEXIN INX2"/>
    <property type="match status" value="1"/>
</dbReference>
<dbReference type="GO" id="GO:0005921">
    <property type="term" value="C:gap junction"/>
    <property type="evidence" value="ECO:0007669"/>
    <property type="project" value="UniProtKB-SubCell"/>
</dbReference>
<feature type="transmembrane region" description="Helical" evidence="12">
    <location>
        <begin position="264"/>
        <end position="285"/>
    </location>
</feature>
<reference evidence="13 14" key="1">
    <citation type="submission" date="2019-07" db="EMBL/GenBank/DDBJ databases">
        <title>Draft genome assembly of a fouling barnacle, Amphibalanus amphitrite (Darwin, 1854): The first reference genome for Thecostraca.</title>
        <authorList>
            <person name="Kim W."/>
        </authorList>
    </citation>
    <scope>NUCLEOTIDE SEQUENCE [LARGE SCALE GENOMIC DNA]</scope>
    <source>
        <strain evidence="13">SNU_AA5</strain>
        <tissue evidence="13">Soma without cirri and trophi</tissue>
    </source>
</reference>
<sequence>MSKGGLDNFHRANYLYQLAWASMRVRPDRRAASHHYSHMLIEFAQKAVLRMDREMKRTVCSACHVLLVPGTTCTVRTRSRPQRCQVDIMLNLLKSVKGVLKPKVVCNDNNVFRLHYKATTSLLLVCCLLVTSKQYIGDPIDCIVDGVKGKVMDTYCWIHSTFTVPSRAFGKQVGEHIPHPGVVTPEEGDELKYHKYYQWVAFTLFFQAMLFYVPHYLWKMWEGGKCQMLVMDMQSPVTKEEARRDRQKLITNYFSLNLHHHNFYAVRFFSCEVLNFLNVIAQIFFTDLFLGYEFTTYGSRVVEFANMDQEDRPDPMALVFPKMTKCTFHKYGASGTVQRIDGLCVLSVNIINEKIYVMLWFWFIVLAVVTGLALLYRLAQMLSPQLRLQLLMMRARLASHHDVAIVARKCQIGDWFVLCQMGKNMDPIAFKELIGKLAMRFEGKDTEA</sequence>
<comment type="caution">
    <text evidence="12">Lacks conserved residue(s) required for the propagation of feature annotation.</text>
</comment>
<keyword evidence="3 12" id="KW-0813">Transport</keyword>
<gene>
    <name evidence="13" type="primary">inx2_6</name>
    <name evidence="12" type="synonym">inx</name>
    <name evidence="13" type="ORF">FJT64_001326</name>
</gene>
<evidence type="ECO:0000256" key="9">
    <source>
        <dbReference type="ARBA" id="ARBA00023065"/>
    </source>
</evidence>
<evidence type="ECO:0000256" key="4">
    <source>
        <dbReference type="ARBA" id="ARBA00022475"/>
    </source>
</evidence>
<dbReference type="OrthoDB" id="5867527at2759"/>
<proteinExistence type="inferred from homology"/>
<comment type="function">
    <text evidence="12">Structural component of the gap junctions.</text>
</comment>
<dbReference type="GO" id="GO:0034220">
    <property type="term" value="P:monoatomic ion transmembrane transport"/>
    <property type="evidence" value="ECO:0007669"/>
    <property type="project" value="UniProtKB-KW"/>
</dbReference>
<name>A0A6A4VDH1_AMPAM</name>
<keyword evidence="11 12" id="KW-0407">Ion channel</keyword>
<evidence type="ECO:0000256" key="2">
    <source>
        <dbReference type="ARBA" id="ARBA00004651"/>
    </source>
</evidence>
<keyword evidence="9 12" id="KW-0406">Ion transport</keyword>
<dbReference type="InterPro" id="IPR000990">
    <property type="entry name" value="Innexin"/>
</dbReference>
<dbReference type="Gene3D" id="6.20.50.20">
    <property type="match status" value="1"/>
</dbReference>
<protein>
    <recommendedName>
        <fullName evidence="12">Innexin</fullName>
    </recommendedName>
</protein>
<dbReference type="GO" id="GO:0006396">
    <property type="term" value="P:RNA processing"/>
    <property type="evidence" value="ECO:0007669"/>
    <property type="project" value="InterPro"/>
</dbReference>
<dbReference type="GO" id="GO:0007602">
    <property type="term" value="P:phototransduction"/>
    <property type="evidence" value="ECO:0007669"/>
    <property type="project" value="TreeGrafter"/>
</dbReference>
<evidence type="ECO:0000256" key="8">
    <source>
        <dbReference type="ARBA" id="ARBA00022989"/>
    </source>
</evidence>
<evidence type="ECO:0000313" key="14">
    <source>
        <dbReference type="Proteomes" id="UP000440578"/>
    </source>
</evidence>
<organism evidence="13 14">
    <name type="scientific">Amphibalanus amphitrite</name>
    <name type="common">Striped barnacle</name>
    <name type="synonym">Balanus amphitrite</name>
    <dbReference type="NCBI Taxonomy" id="1232801"/>
    <lineage>
        <taxon>Eukaryota</taxon>
        <taxon>Metazoa</taxon>
        <taxon>Ecdysozoa</taxon>
        <taxon>Arthropoda</taxon>
        <taxon>Crustacea</taxon>
        <taxon>Multicrustacea</taxon>
        <taxon>Cirripedia</taxon>
        <taxon>Thoracica</taxon>
        <taxon>Thoracicalcarea</taxon>
        <taxon>Balanomorpha</taxon>
        <taxon>Balanoidea</taxon>
        <taxon>Balanidae</taxon>
        <taxon>Amphibalaninae</taxon>
        <taxon>Amphibalanus</taxon>
    </lineage>
</organism>